<proteinExistence type="predicted"/>
<name>A0ABR4MVB2_9FUNG</name>
<keyword evidence="2" id="KW-0732">Signal</keyword>
<feature type="compositionally biased region" description="Polar residues" evidence="1">
    <location>
        <begin position="140"/>
        <end position="149"/>
    </location>
</feature>
<gene>
    <name evidence="3" type="ORF">HK105_209341</name>
</gene>
<dbReference type="Proteomes" id="UP001527925">
    <property type="component" value="Unassembled WGS sequence"/>
</dbReference>
<accession>A0ABR4MVB2</accession>
<feature type="region of interest" description="Disordered" evidence="1">
    <location>
        <begin position="124"/>
        <end position="150"/>
    </location>
</feature>
<feature type="compositionally biased region" description="Low complexity" evidence="1">
    <location>
        <begin position="124"/>
        <end position="136"/>
    </location>
</feature>
<protein>
    <submittedName>
        <fullName evidence="3">Uncharacterized protein</fullName>
    </submittedName>
</protein>
<reference evidence="3 4" key="1">
    <citation type="submission" date="2023-09" db="EMBL/GenBank/DDBJ databases">
        <title>Pangenome analysis of Batrachochytrium dendrobatidis and related Chytrids.</title>
        <authorList>
            <person name="Yacoub M.N."/>
            <person name="Stajich J.E."/>
            <person name="James T.Y."/>
        </authorList>
    </citation>
    <scope>NUCLEOTIDE SEQUENCE [LARGE SCALE GENOMIC DNA]</scope>
    <source>
        <strain evidence="3 4">JEL0888</strain>
    </source>
</reference>
<evidence type="ECO:0000313" key="4">
    <source>
        <dbReference type="Proteomes" id="UP001527925"/>
    </source>
</evidence>
<feature type="chain" id="PRO_5045678829" evidence="2">
    <location>
        <begin position="21"/>
        <end position="177"/>
    </location>
</feature>
<organism evidence="3 4">
    <name type="scientific">Polyrhizophydium stewartii</name>
    <dbReference type="NCBI Taxonomy" id="2732419"/>
    <lineage>
        <taxon>Eukaryota</taxon>
        <taxon>Fungi</taxon>
        <taxon>Fungi incertae sedis</taxon>
        <taxon>Chytridiomycota</taxon>
        <taxon>Chytridiomycota incertae sedis</taxon>
        <taxon>Chytridiomycetes</taxon>
        <taxon>Rhizophydiales</taxon>
        <taxon>Rhizophydiales incertae sedis</taxon>
        <taxon>Polyrhizophydium</taxon>
    </lineage>
</organism>
<evidence type="ECO:0000256" key="2">
    <source>
        <dbReference type="SAM" id="SignalP"/>
    </source>
</evidence>
<comment type="caution">
    <text evidence="3">The sequence shown here is derived from an EMBL/GenBank/DDBJ whole genome shotgun (WGS) entry which is preliminary data.</text>
</comment>
<feature type="signal peptide" evidence="2">
    <location>
        <begin position="1"/>
        <end position="20"/>
    </location>
</feature>
<evidence type="ECO:0000256" key="1">
    <source>
        <dbReference type="SAM" id="MobiDB-lite"/>
    </source>
</evidence>
<sequence>MHASSALALALIGGATAVSAQNTTDKCTPNFQPCLTSAQQFLDFTCTPLRATNATYYQDCRCYHFVNLALCYLLCPDDPNQQAILTGGVKPSITAECNAANLNPSALPQPPPWQTFVATTMAAKPTPTAGTGSGSAVNGAATSPASKNSARAEASDVRSLGVMVAGALSLAAAVWFA</sequence>
<keyword evidence="4" id="KW-1185">Reference proteome</keyword>
<evidence type="ECO:0000313" key="3">
    <source>
        <dbReference type="EMBL" id="KAL2911190.1"/>
    </source>
</evidence>
<dbReference type="EMBL" id="JADGIZ020000140">
    <property type="protein sequence ID" value="KAL2911190.1"/>
    <property type="molecule type" value="Genomic_DNA"/>
</dbReference>